<dbReference type="InterPro" id="IPR046791">
    <property type="entry name" value="Polycystin_dom"/>
</dbReference>
<dbReference type="Gene3D" id="1.10.287.70">
    <property type="match status" value="1"/>
</dbReference>
<evidence type="ECO:0000256" key="7">
    <source>
        <dbReference type="SAM" id="Phobius"/>
    </source>
</evidence>
<keyword evidence="4 7" id="KW-1133">Transmembrane helix</keyword>
<reference evidence="9" key="1">
    <citation type="submission" date="2021-01" db="EMBL/GenBank/DDBJ databases">
        <authorList>
            <person name="Corre E."/>
            <person name="Pelletier E."/>
            <person name="Niang G."/>
            <person name="Scheremetjew M."/>
            <person name="Finn R."/>
            <person name="Kale V."/>
            <person name="Holt S."/>
            <person name="Cochrane G."/>
            <person name="Meng A."/>
            <person name="Brown T."/>
            <person name="Cohen L."/>
        </authorList>
    </citation>
    <scope>NUCLEOTIDE SEQUENCE</scope>
    <source>
        <strain evidence="9">CCMP1594</strain>
    </source>
</reference>
<keyword evidence="3 7" id="KW-0812">Transmembrane</keyword>
<gene>
    <name evidence="9" type="ORF">EGYM00163_LOCUS30802</name>
</gene>
<dbReference type="FunFam" id="1.10.287.70:FF:000086">
    <property type="entry name" value="Polycystic kidney disease 2"/>
    <property type="match status" value="1"/>
</dbReference>
<dbReference type="CDD" id="cd00030">
    <property type="entry name" value="C2"/>
    <property type="match status" value="1"/>
</dbReference>
<dbReference type="AlphaFoldDB" id="A0A7S4LC41"/>
<sequence length="1138" mass="131003">MDQKAASDPGSDGVRSTTLLNPMPADYEAQANEPMELKSVEITSVHDGEVQDEPSKADASPKSKSKMQVQIQAIEPKPEGEGGNRLYNLMQKVSMKKAKTARKFLWEAILYVLFLIVFIVVTDVSRPSWTFLMSDVMDLSVFKNTYQTDKDYTGMLNAFDFWNWMEVILLPELHPTEYTTGVPLDAEEREYSNVYNYVVGRMQMRQVRTQAGEERNNDVCIISHRFDFVIERCYPEWHWWTQDHNDFGPTELAITAGNQTIDLSSAFRYKTYWELCPNGPGCPGLHTGHKGHIYPGDGFAWAFSRDLATAQKEMQTLKENDWLDYKTRAVFVYWTLYNPNVRMLTTCQCKIEFFPTGQAVPTYSIAPLQLNQWDIAGDVVVFVAECILILAVGLYLIYEMWEFRTYWVTTPEQCTVCQMKKIIDEGLDHACPCSECGRVFNQFRFPNCPSCLNEVPDAHHCWRGYFQDPWNYVDICNQAFFIGTFYCRLSVRITLASLDFNIGDEYLNFSGIGFTYSLGYWLSSVNCLLCFIKLFKYLDKVKALSVLVRTFSQAKGEILYFLIIFVVVYIGYAMAFHLAFGTEEWQYKDFTSSLITLFLMMMGDFDFPALLRANRYLGPTFFITYQLLITLILTNMFIAIISGAFGASKEAAANARENFLSSSLIIYFQELRFKLTECGILPRNRALMQIKRLIDSFLRSPHMTEAQMDDIRTFKTEVDHHPNNTELFNCILRNFDYVVDKDMKSKDFKRLKDSVLYWRKHKPKLRVKVWDADGDSDEERRDSAELLGGDERMLQMMNPDPYVDVQQSFMRMHQDVSQGGLLQSKRVLMRKYTEVFTGTEATDWVQKNIYASRPRKDCVELLSYWGKKGFIEHVHLEYPFLDQPKLLYRIVPLKVAEEANQLPPPEQKGIDLLQDIMMRRKEEAMHVGTRMLVTRIKKLDQKVGNLFEVCSQLDEMFDDILHPDLHGLRGLKLVVEYASDLNVEESMFNSIESTLSVYAGGEHVWKTQPRKGTSPVWNDELVVKVRKINEIRFVVENKDSKDESGLIGTGSILVDKALEAELQQNTAGVSKTIELTKQDQPAGKVVVRIVNRQFTNFRELASAITGRQRKTTQERIEQLGELTAKSKGKGKAGTPKKH</sequence>
<dbReference type="SUPFAM" id="SSF46785">
    <property type="entry name" value="Winged helix' DNA-binding domain"/>
    <property type="match status" value="1"/>
</dbReference>
<dbReference type="Gene3D" id="2.60.40.150">
    <property type="entry name" value="C2 domain"/>
    <property type="match status" value="1"/>
</dbReference>
<evidence type="ECO:0000256" key="5">
    <source>
        <dbReference type="ARBA" id="ARBA00023136"/>
    </source>
</evidence>
<comment type="subcellular location">
    <subcellularLocation>
        <location evidence="1">Membrane</location>
        <topology evidence="1">Multi-pass membrane protein</topology>
    </subcellularLocation>
</comment>
<evidence type="ECO:0000256" key="6">
    <source>
        <dbReference type="SAM" id="MobiDB-lite"/>
    </source>
</evidence>
<dbReference type="InterPro" id="IPR036388">
    <property type="entry name" value="WH-like_DNA-bd_sf"/>
</dbReference>
<dbReference type="InterPro" id="IPR036390">
    <property type="entry name" value="WH_DNA-bd_sf"/>
</dbReference>
<evidence type="ECO:0000313" key="9">
    <source>
        <dbReference type="EMBL" id="CAE0819632.1"/>
    </source>
</evidence>
<dbReference type="InterPro" id="IPR035892">
    <property type="entry name" value="C2_domain_sf"/>
</dbReference>
<feature type="transmembrane region" description="Helical" evidence="7">
    <location>
        <begin position="104"/>
        <end position="121"/>
    </location>
</feature>
<feature type="transmembrane region" description="Helical" evidence="7">
    <location>
        <begin position="558"/>
        <end position="580"/>
    </location>
</feature>
<evidence type="ECO:0000259" key="8">
    <source>
        <dbReference type="PROSITE" id="PS50186"/>
    </source>
</evidence>
<dbReference type="InterPro" id="IPR013122">
    <property type="entry name" value="PKD1_2_channel"/>
</dbReference>
<organism evidence="9">
    <name type="scientific">Eutreptiella gymnastica</name>
    <dbReference type="NCBI Taxonomy" id="73025"/>
    <lineage>
        <taxon>Eukaryota</taxon>
        <taxon>Discoba</taxon>
        <taxon>Euglenozoa</taxon>
        <taxon>Euglenida</taxon>
        <taxon>Spirocuta</taxon>
        <taxon>Euglenophyceae</taxon>
        <taxon>Eutreptiales</taxon>
        <taxon>Eutreptiaceae</taxon>
        <taxon>Eutreptiella</taxon>
    </lineage>
</organism>
<feature type="compositionally biased region" description="Basic and acidic residues" evidence="6">
    <location>
        <begin position="35"/>
        <end position="61"/>
    </location>
</feature>
<dbReference type="PANTHER" id="PTHR10877">
    <property type="entry name" value="POLYCYSTIN FAMILY MEMBER"/>
    <property type="match status" value="1"/>
</dbReference>
<dbReference type="PANTHER" id="PTHR10877:SF183">
    <property type="entry name" value="AT14535P-RELATED"/>
    <property type="match status" value="1"/>
</dbReference>
<evidence type="ECO:0000256" key="1">
    <source>
        <dbReference type="ARBA" id="ARBA00004141"/>
    </source>
</evidence>
<comment type="similarity">
    <text evidence="2">Belongs to the polycystin family.</text>
</comment>
<dbReference type="SMART" id="SM00049">
    <property type="entry name" value="DEP"/>
    <property type="match status" value="1"/>
</dbReference>
<dbReference type="Pfam" id="PF20519">
    <property type="entry name" value="Polycystin_dom"/>
    <property type="match status" value="1"/>
</dbReference>
<name>A0A7S4LC41_9EUGL</name>
<dbReference type="EMBL" id="HBJA01088419">
    <property type="protein sequence ID" value="CAE0819632.1"/>
    <property type="molecule type" value="Transcribed_RNA"/>
</dbReference>
<feature type="domain" description="DEP" evidence="8">
    <location>
        <begin position="816"/>
        <end position="892"/>
    </location>
</feature>
<dbReference type="SUPFAM" id="SSF49562">
    <property type="entry name" value="C2 domain (Calcium/lipid-binding domain, CaLB)"/>
    <property type="match status" value="1"/>
</dbReference>
<dbReference type="InterPro" id="IPR051223">
    <property type="entry name" value="Polycystin"/>
</dbReference>
<feature type="compositionally biased region" description="Basic residues" evidence="6">
    <location>
        <begin position="1126"/>
        <end position="1138"/>
    </location>
</feature>
<dbReference type="Pfam" id="PF00610">
    <property type="entry name" value="DEP"/>
    <property type="match status" value="1"/>
</dbReference>
<dbReference type="GO" id="GO:0016020">
    <property type="term" value="C:membrane"/>
    <property type="evidence" value="ECO:0007669"/>
    <property type="project" value="UniProtKB-SubCell"/>
</dbReference>
<feature type="region of interest" description="Disordered" evidence="6">
    <location>
        <begin position="1"/>
        <end position="66"/>
    </location>
</feature>
<dbReference type="CDD" id="cd04371">
    <property type="entry name" value="DEP"/>
    <property type="match status" value="1"/>
</dbReference>
<dbReference type="PROSITE" id="PS50186">
    <property type="entry name" value="DEP"/>
    <property type="match status" value="1"/>
</dbReference>
<feature type="transmembrane region" description="Helical" evidence="7">
    <location>
        <begin position="379"/>
        <end position="398"/>
    </location>
</feature>
<protein>
    <recommendedName>
        <fullName evidence="8">DEP domain-containing protein</fullName>
    </recommendedName>
</protein>
<proteinExistence type="inferred from homology"/>
<accession>A0A7S4LC41</accession>
<dbReference type="GO" id="GO:0035556">
    <property type="term" value="P:intracellular signal transduction"/>
    <property type="evidence" value="ECO:0007669"/>
    <property type="project" value="InterPro"/>
</dbReference>
<feature type="region of interest" description="Disordered" evidence="6">
    <location>
        <begin position="1106"/>
        <end position="1138"/>
    </location>
</feature>
<dbReference type="Gene3D" id="1.10.10.10">
    <property type="entry name" value="Winged helix-like DNA-binding domain superfamily/Winged helix DNA-binding domain"/>
    <property type="match status" value="1"/>
</dbReference>
<feature type="transmembrane region" description="Helical" evidence="7">
    <location>
        <begin position="592"/>
        <end position="611"/>
    </location>
</feature>
<evidence type="ECO:0000256" key="4">
    <source>
        <dbReference type="ARBA" id="ARBA00022989"/>
    </source>
</evidence>
<dbReference type="Pfam" id="PF08016">
    <property type="entry name" value="PKD_channel"/>
    <property type="match status" value="1"/>
</dbReference>
<evidence type="ECO:0000256" key="3">
    <source>
        <dbReference type="ARBA" id="ARBA00022692"/>
    </source>
</evidence>
<feature type="transmembrane region" description="Helical" evidence="7">
    <location>
        <begin position="623"/>
        <end position="645"/>
    </location>
</feature>
<dbReference type="Pfam" id="PF00168">
    <property type="entry name" value="C2"/>
    <property type="match status" value="1"/>
</dbReference>
<dbReference type="InterPro" id="IPR000008">
    <property type="entry name" value="C2_dom"/>
</dbReference>
<evidence type="ECO:0000256" key="2">
    <source>
        <dbReference type="ARBA" id="ARBA00007200"/>
    </source>
</evidence>
<dbReference type="InterPro" id="IPR000591">
    <property type="entry name" value="DEP_dom"/>
</dbReference>
<keyword evidence="5 7" id="KW-0472">Membrane</keyword>